<dbReference type="HOGENOM" id="CLU_442741_0_0_3"/>
<keyword evidence="1" id="KW-0812">Transmembrane</keyword>
<evidence type="ECO:0000256" key="1">
    <source>
        <dbReference type="SAM" id="Phobius"/>
    </source>
</evidence>
<accession>Q113J7</accession>
<feature type="transmembrane region" description="Helical" evidence="1">
    <location>
        <begin position="6"/>
        <end position="24"/>
    </location>
</feature>
<organism evidence="2">
    <name type="scientific">Trichodesmium erythraeum (strain IMS101)</name>
    <dbReference type="NCBI Taxonomy" id="203124"/>
    <lineage>
        <taxon>Bacteria</taxon>
        <taxon>Bacillati</taxon>
        <taxon>Cyanobacteriota</taxon>
        <taxon>Cyanophyceae</taxon>
        <taxon>Oscillatoriophycideae</taxon>
        <taxon>Oscillatoriales</taxon>
        <taxon>Microcoleaceae</taxon>
        <taxon>Trichodesmium</taxon>
    </lineage>
</organism>
<keyword evidence="1" id="KW-0472">Membrane</keyword>
<dbReference type="NCBIfam" id="TIGR03187">
    <property type="entry name" value="DGQHR"/>
    <property type="match status" value="1"/>
</dbReference>
<proteinExistence type="predicted"/>
<dbReference type="InterPro" id="IPR017642">
    <property type="entry name" value="DNA_S_mod_DndB"/>
</dbReference>
<gene>
    <name evidence="2" type="ordered locus">Tery_2087</name>
</gene>
<dbReference type="Pfam" id="PF14072">
    <property type="entry name" value="DndB"/>
    <property type="match status" value="1"/>
</dbReference>
<sequence>MYRGNINIYIYIYINFGFFSYTSLQNMNKSLQGKSGKELEQEGKCIFEAIGLDCFNDLGQVQLKDIAPEYPNNEHLEFDYMIPIDKVCLIGEITSRDEGKINTKYKKFINQINIIKKLEFSDYIWQKLGIKTEHIRKFRNIQSIKGFFITTTVEEGNGEGRIDLPEARDIVKFYKSDYMRLKEYSDDIGEYTRNYFLNLFKIDDEIDKTSISIDKKYHQLIRSTNKQISKKDNDAPLSDLYTFTISPYKILNIVRVYRQDELPLLEDSSTYNYQRPLIPDKLKKIRENLLTNPDFIFPSNILVVLSKECTYDERNDGCLYIPRKYGSISVIDGQHRLFSYADQKVKSIMQNDCKIMVTAVDFKTENQEIINKFSAKVFLEINMNQTKVEITHTDKIAYELGSKEPKVIATKIIVNLNTRQNFKQFFNLTSDKANKGIIDAGIIIEAIKKITNITKIEQLTKAKVRNTLLKKDGYEKLFDSTIEKLSEKETLVEKGTALFERYFNYIFSTFNRDEDNLKSRNKTRNTSFIYSKFWGGWINLLIIFIEEGLDWEEIRQELNNIKKNVMALLEITEAAYNESLFQRDHPKIPDASSSPIKIRDFLNKNRKESCSIQDVEK</sequence>
<dbReference type="AlphaFoldDB" id="Q113J7"/>
<reference evidence="2" key="1">
    <citation type="submission" date="2006-06" db="EMBL/GenBank/DDBJ databases">
        <title>Complete sequence of Trichodesmium erythraeum IMS101.</title>
        <authorList>
            <consortium name="US DOE Joint Genome Institute"/>
            <person name="Copeland A."/>
            <person name="Lucas S."/>
            <person name="Lapidus A."/>
            <person name="Barry K."/>
            <person name="Detter J.C."/>
            <person name="Glavina del Rio T."/>
            <person name="Hammon N."/>
            <person name="Israni S."/>
            <person name="Dalin E."/>
            <person name="Tice H."/>
            <person name="Pitluck S."/>
            <person name="Kiss H."/>
            <person name="Munk A.C."/>
            <person name="Brettin T."/>
            <person name="Bruce D."/>
            <person name="Han C."/>
            <person name="Tapia R."/>
            <person name="Gilna P."/>
            <person name="Schmutz J."/>
            <person name="Larimer F."/>
            <person name="Land M."/>
            <person name="Hauser L."/>
            <person name="Kyrpides N."/>
            <person name="Kim E."/>
            <person name="Richardson P."/>
        </authorList>
    </citation>
    <scope>NUCLEOTIDE SEQUENCE [LARGE SCALE GENOMIC DNA]</scope>
    <source>
        <strain evidence="2">IMS101</strain>
    </source>
</reference>
<dbReference type="EMBL" id="CP000393">
    <property type="protein sequence ID" value="ABG51327.1"/>
    <property type="molecule type" value="Genomic_DNA"/>
</dbReference>
<keyword evidence="1" id="KW-1133">Transmembrane helix</keyword>
<name>Q113J7_TRIEI</name>
<evidence type="ECO:0000313" key="2">
    <source>
        <dbReference type="EMBL" id="ABG51327.1"/>
    </source>
</evidence>
<dbReference type="KEGG" id="ter:Tery_2087"/>
<protein>
    <submittedName>
        <fullName evidence="2">Uncharacterized protein</fullName>
    </submittedName>
</protein>
<dbReference type="InterPro" id="IPR017601">
    <property type="entry name" value="DGQHR-contain_dom"/>
</dbReference>